<feature type="region of interest" description="Disordered" evidence="1">
    <location>
        <begin position="23"/>
        <end position="43"/>
    </location>
</feature>
<evidence type="ECO:0000256" key="1">
    <source>
        <dbReference type="SAM" id="MobiDB-lite"/>
    </source>
</evidence>
<evidence type="ECO:0000313" key="3">
    <source>
        <dbReference type="EnsemblMetazoa" id="ASIC021076-PA"/>
    </source>
</evidence>
<dbReference type="EMBL" id="KE525405">
    <property type="protein sequence ID" value="KFB52808.1"/>
    <property type="molecule type" value="Genomic_DNA"/>
</dbReference>
<evidence type="ECO:0000313" key="4">
    <source>
        <dbReference type="Proteomes" id="UP000030765"/>
    </source>
</evidence>
<dbReference type="EnsemblMetazoa" id="ASIC021076-RA">
    <property type="protein sequence ID" value="ASIC021076-PA"/>
    <property type="gene ID" value="ASIC021076"/>
</dbReference>
<dbReference type="Proteomes" id="UP000030765">
    <property type="component" value="Unassembled WGS sequence"/>
</dbReference>
<gene>
    <name evidence="2" type="ORF">ZHAS_00021076</name>
</gene>
<dbReference type="AlphaFoldDB" id="A0A084WRG4"/>
<proteinExistence type="predicted"/>
<reference evidence="3" key="2">
    <citation type="submission" date="2020-05" db="UniProtKB">
        <authorList>
            <consortium name="EnsemblMetazoa"/>
        </authorList>
    </citation>
    <scope>IDENTIFICATION</scope>
</reference>
<accession>A0A084WRG4</accession>
<organism evidence="2">
    <name type="scientific">Anopheles sinensis</name>
    <name type="common">Mosquito</name>
    <dbReference type="NCBI Taxonomy" id="74873"/>
    <lineage>
        <taxon>Eukaryota</taxon>
        <taxon>Metazoa</taxon>
        <taxon>Ecdysozoa</taxon>
        <taxon>Arthropoda</taxon>
        <taxon>Hexapoda</taxon>
        <taxon>Insecta</taxon>
        <taxon>Pterygota</taxon>
        <taxon>Neoptera</taxon>
        <taxon>Endopterygota</taxon>
        <taxon>Diptera</taxon>
        <taxon>Nematocera</taxon>
        <taxon>Culicoidea</taxon>
        <taxon>Culicidae</taxon>
        <taxon>Anophelinae</taxon>
        <taxon>Anopheles</taxon>
    </lineage>
</organism>
<reference evidence="2 4" key="1">
    <citation type="journal article" date="2014" name="BMC Genomics">
        <title>Genome sequence of Anopheles sinensis provides insight into genetics basis of mosquito competence for malaria parasites.</title>
        <authorList>
            <person name="Zhou D."/>
            <person name="Zhang D."/>
            <person name="Ding G."/>
            <person name="Shi L."/>
            <person name="Hou Q."/>
            <person name="Ye Y."/>
            <person name="Xu Y."/>
            <person name="Zhou H."/>
            <person name="Xiong C."/>
            <person name="Li S."/>
            <person name="Yu J."/>
            <person name="Hong S."/>
            <person name="Yu X."/>
            <person name="Zou P."/>
            <person name="Chen C."/>
            <person name="Chang X."/>
            <person name="Wang W."/>
            <person name="Lv Y."/>
            <person name="Sun Y."/>
            <person name="Ma L."/>
            <person name="Shen B."/>
            <person name="Zhu C."/>
        </authorList>
    </citation>
    <scope>NUCLEOTIDE SEQUENCE [LARGE SCALE GENOMIC DNA]</scope>
</reference>
<protein>
    <submittedName>
        <fullName evidence="2 3">MOZ/SAS family protein</fullName>
    </submittedName>
</protein>
<keyword evidence="4" id="KW-1185">Reference proteome</keyword>
<dbReference type="VEuPathDB" id="VectorBase:ASIC021076"/>
<sequence>MVVVVDRVYRLRRLSIQTAAAARSRSDGDAMHTPPHDNQRPTAGLTYSFVARTVAQILYSARTMWTCSRTSLAIQLHLG</sequence>
<evidence type="ECO:0000313" key="2">
    <source>
        <dbReference type="EMBL" id="KFB52808.1"/>
    </source>
</evidence>
<dbReference type="EMBL" id="ATLV01026050">
    <property type="status" value="NOT_ANNOTATED_CDS"/>
    <property type="molecule type" value="Genomic_DNA"/>
</dbReference>
<feature type="compositionally biased region" description="Basic and acidic residues" evidence="1">
    <location>
        <begin position="24"/>
        <end position="39"/>
    </location>
</feature>
<name>A0A084WRG4_ANOSI</name>